<keyword evidence="4" id="KW-0456">Lyase</keyword>
<dbReference type="EMBL" id="JAFLWI010000006">
    <property type="protein sequence ID" value="MBO0481744.1"/>
    <property type="molecule type" value="Genomic_DNA"/>
</dbReference>
<proteinExistence type="inferred from homology"/>
<keyword evidence="3" id="KW-0663">Pyridoxal phosphate</keyword>
<keyword evidence="7" id="KW-0808">Transferase</keyword>
<dbReference type="PANTHER" id="PTHR43525:SF1">
    <property type="entry name" value="PROTEIN MALY"/>
    <property type="match status" value="1"/>
</dbReference>
<evidence type="ECO:0000313" key="7">
    <source>
        <dbReference type="EMBL" id="MBO0481744.1"/>
    </source>
</evidence>
<evidence type="ECO:0000256" key="1">
    <source>
        <dbReference type="ARBA" id="ARBA00001933"/>
    </source>
</evidence>
<reference evidence="7 8" key="1">
    <citation type="submission" date="2021-03" db="EMBL/GenBank/DDBJ databases">
        <title>Enterococcal diversity collection.</title>
        <authorList>
            <person name="Gilmore M.S."/>
            <person name="Schwartzman J."/>
            <person name="Van Tyne D."/>
            <person name="Martin M."/>
            <person name="Earl A.M."/>
            <person name="Manson A.L."/>
            <person name="Straub T."/>
            <person name="Salamzade R."/>
            <person name="Saavedra J."/>
            <person name="Lebreton F."/>
            <person name="Prichula J."/>
            <person name="Schaufler K."/>
            <person name="Gaca A."/>
            <person name="Sgardioli B."/>
            <person name="Wagenaar J."/>
            <person name="Strong T."/>
        </authorList>
    </citation>
    <scope>NUCLEOTIDE SEQUENCE [LARGE SCALE GENOMIC DNA]</scope>
    <source>
        <strain evidence="7 8">MSG2901</strain>
    </source>
</reference>
<protein>
    <recommendedName>
        <fullName evidence="2">cysteine-S-conjugate beta-lyase</fullName>
        <ecNumber evidence="2">4.4.1.13</ecNumber>
    </recommendedName>
</protein>
<evidence type="ECO:0000259" key="6">
    <source>
        <dbReference type="Pfam" id="PF00155"/>
    </source>
</evidence>
<sequence length="174" mass="20058">MTNKLLVKVVKPQLFIFCSPHNPSGKIWEKDELERIAFLCKKYGTLLVADEVHSEIIFSGEFTSALKLSEKYLDNLAVLTLPNKAFKLGRLKTSYSIIPDESKRRIFLQRLKMNVITSPNVFGVAGLTATYDYGEEWLEQLTLYLRKNYEFSKQFIEENIANWKVIPAEASYLP</sequence>
<dbReference type="InterPro" id="IPR015421">
    <property type="entry name" value="PyrdxlP-dep_Trfase_major"/>
</dbReference>
<dbReference type="RefSeq" id="WP_206898529.1">
    <property type="nucleotide sequence ID" value="NZ_JAFLWI010000006.1"/>
</dbReference>
<gene>
    <name evidence="7" type="ORF">JZO71_05320</name>
</gene>
<evidence type="ECO:0000313" key="8">
    <source>
        <dbReference type="Proteomes" id="UP000664832"/>
    </source>
</evidence>
<dbReference type="EC" id="4.4.1.13" evidence="2"/>
<dbReference type="CDD" id="cd00609">
    <property type="entry name" value="AAT_like"/>
    <property type="match status" value="1"/>
</dbReference>
<dbReference type="Gene3D" id="3.40.640.10">
    <property type="entry name" value="Type I PLP-dependent aspartate aminotransferase-like (Major domain)"/>
    <property type="match status" value="1"/>
</dbReference>
<comment type="similarity">
    <text evidence="5">Belongs to the class-II pyridoxal-phosphate-dependent aminotransferase family. MalY/PatB cystathionine beta-lyase subfamily.</text>
</comment>
<keyword evidence="7" id="KW-0032">Aminotransferase</keyword>
<organism evidence="7 8">
    <name type="scientific">Candidatus Enterococcus courvalinii</name>
    <dbReference type="NCBI Taxonomy" id="2815329"/>
    <lineage>
        <taxon>Bacteria</taxon>
        <taxon>Bacillati</taxon>
        <taxon>Bacillota</taxon>
        <taxon>Bacilli</taxon>
        <taxon>Lactobacillales</taxon>
        <taxon>Enterococcaceae</taxon>
        <taxon>Enterococcus</taxon>
    </lineage>
</organism>
<name>A0ABS3HZ62_9ENTE</name>
<evidence type="ECO:0000256" key="5">
    <source>
        <dbReference type="ARBA" id="ARBA00037974"/>
    </source>
</evidence>
<dbReference type="Gene3D" id="3.90.1150.10">
    <property type="entry name" value="Aspartate Aminotransferase, domain 1"/>
    <property type="match status" value="1"/>
</dbReference>
<evidence type="ECO:0000256" key="4">
    <source>
        <dbReference type="ARBA" id="ARBA00023239"/>
    </source>
</evidence>
<dbReference type="InterPro" id="IPR051798">
    <property type="entry name" value="Class-II_PLP-Dep_Aminotrans"/>
</dbReference>
<comment type="cofactor">
    <cofactor evidence="1">
        <name>pyridoxal 5'-phosphate</name>
        <dbReference type="ChEBI" id="CHEBI:597326"/>
    </cofactor>
</comment>
<keyword evidence="8" id="KW-1185">Reference proteome</keyword>
<dbReference type="InterPro" id="IPR015422">
    <property type="entry name" value="PyrdxlP-dep_Trfase_small"/>
</dbReference>
<dbReference type="Pfam" id="PF00155">
    <property type="entry name" value="Aminotran_1_2"/>
    <property type="match status" value="1"/>
</dbReference>
<dbReference type="Proteomes" id="UP000664832">
    <property type="component" value="Unassembled WGS sequence"/>
</dbReference>
<evidence type="ECO:0000256" key="3">
    <source>
        <dbReference type="ARBA" id="ARBA00022898"/>
    </source>
</evidence>
<evidence type="ECO:0000256" key="2">
    <source>
        <dbReference type="ARBA" id="ARBA00012224"/>
    </source>
</evidence>
<feature type="domain" description="Aminotransferase class I/classII large" evidence="6">
    <location>
        <begin position="9"/>
        <end position="172"/>
    </location>
</feature>
<dbReference type="SUPFAM" id="SSF53383">
    <property type="entry name" value="PLP-dependent transferases"/>
    <property type="match status" value="1"/>
</dbReference>
<dbReference type="InterPro" id="IPR004839">
    <property type="entry name" value="Aminotransferase_I/II_large"/>
</dbReference>
<accession>A0ABS3HZ62</accession>
<dbReference type="InterPro" id="IPR015424">
    <property type="entry name" value="PyrdxlP-dep_Trfase"/>
</dbReference>
<dbReference type="GO" id="GO:0008483">
    <property type="term" value="F:transaminase activity"/>
    <property type="evidence" value="ECO:0007669"/>
    <property type="project" value="UniProtKB-KW"/>
</dbReference>
<comment type="caution">
    <text evidence="7">The sequence shown here is derived from an EMBL/GenBank/DDBJ whole genome shotgun (WGS) entry which is preliminary data.</text>
</comment>
<dbReference type="PANTHER" id="PTHR43525">
    <property type="entry name" value="PROTEIN MALY"/>
    <property type="match status" value="1"/>
</dbReference>